<evidence type="ECO:0000259" key="7">
    <source>
        <dbReference type="Pfam" id="PF02687"/>
    </source>
</evidence>
<feature type="transmembrane region" description="Helical" evidence="6">
    <location>
        <begin position="421"/>
        <end position="444"/>
    </location>
</feature>
<evidence type="ECO:0000256" key="4">
    <source>
        <dbReference type="ARBA" id="ARBA00022989"/>
    </source>
</evidence>
<feature type="domain" description="MacB-like periplasmic core" evidence="8">
    <location>
        <begin position="20"/>
        <end position="246"/>
    </location>
</feature>
<dbReference type="InterPro" id="IPR050250">
    <property type="entry name" value="Macrolide_Exporter_MacB"/>
</dbReference>
<dbReference type="EMBL" id="JBHLTS010000077">
    <property type="protein sequence ID" value="MFC0518010.1"/>
    <property type="molecule type" value="Genomic_DNA"/>
</dbReference>
<keyword evidence="4 6" id="KW-1133">Transmembrane helix</keyword>
<sequence length="804" mass="89307">MLKSYFKIAWRNLWKNKAFSIINIFGLSVGIAFTLIIGAYVWGELRVNHDLKNADRQYIILSKWRDPNQGVDIASVDALPKALKANYPNLVAGYYSFNGITSIVTKGEKSFRESMQFGDSTLLNMYGFKLLHGDVKTALTDPLSVVITQRIALKYFGKTDVIGQTLNFQNFTGSKHDFTITGILQQLPKNSVTNLNDSNNSDFFFGQSSNTFWGFTVNNWNNAQWVSYIELKKGIDPKIVEKAMRELLAKNATPQVAKDLTPYLVSLKDYNLTADGGVAKKMIVTLSAIALFILLMAVINFVNICIGRSSGRMKEMGVRKVLGGLRKQLIWQFLVESVLMVLFATMFAVIIYLVARPYFSSVLGREITGLFAFPVYIIPFLLLFVLMVGALAGIYPALVLSALRSVDAIKGKLTAVKERVFFRKSLVAFQFTTAAIVFIGAIIVSKQISLFFGNNLGYNKDYIVYAQLPRDWSAAGVNKMEVIREQMAQMPQVSSVSLSYEIPDGANGFNSPVYRQGASQAQAVASQILMDDNQYASTYNIPLKAGTFFKPVYQAADSTLVAINETQSKALGWNRPEDAIGQKIMIQQGNTAVSYTVGGVTADFHFGSLHERIKPIIFVNVNYYVAYRYFSFKLKAGDIQQSLTAIQKKWAELIPNAPFEYHFMDDALKKLYTTELQLKKAAYIAAVLAVIIVLLGVLGLISLSIQKRTKEIGIRKVLGSSVSGITMLFLKDFLGVVIIAGLIACPLAYVIMQKWLNDYVYRIDLSLSPFVISVASLTMVTAVLIALQTIKAAFANPVKSLRNE</sequence>
<accession>A0ABV6LF43</accession>
<evidence type="ECO:0000259" key="8">
    <source>
        <dbReference type="Pfam" id="PF12704"/>
    </source>
</evidence>
<feature type="domain" description="MacB-like periplasmic core" evidence="8">
    <location>
        <begin position="461"/>
        <end position="638"/>
    </location>
</feature>
<evidence type="ECO:0000256" key="6">
    <source>
        <dbReference type="SAM" id="Phobius"/>
    </source>
</evidence>
<protein>
    <submittedName>
        <fullName evidence="9">ABC transporter permease</fullName>
    </submittedName>
</protein>
<feature type="transmembrane region" description="Helical" evidence="6">
    <location>
        <begin position="770"/>
        <end position="794"/>
    </location>
</feature>
<dbReference type="PANTHER" id="PTHR30572:SF18">
    <property type="entry name" value="ABC-TYPE MACROLIDE FAMILY EXPORT SYSTEM PERMEASE COMPONENT 2"/>
    <property type="match status" value="1"/>
</dbReference>
<dbReference type="InterPro" id="IPR025857">
    <property type="entry name" value="MacB_PCD"/>
</dbReference>
<evidence type="ECO:0000313" key="9">
    <source>
        <dbReference type="EMBL" id="MFC0518010.1"/>
    </source>
</evidence>
<evidence type="ECO:0000256" key="1">
    <source>
        <dbReference type="ARBA" id="ARBA00004651"/>
    </source>
</evidence>
<feature type="transmembrane region" description="Helical" evidence="6">
    <location>
        <begin position="329"/>
        <end position="355"/>
    </location>
</feature>
<dbReference type="Proteomes" id="UP001589828">
    <property type="component" value="Unassembled WGS sequence"/>
</dbReference>
<keyword evidence="2" id="KW-1003">Cell membrane</keyword>
<dbReference type="Pfam" id="PF02687">
    <property type="entry name" value="FtsX"/>
    <property type="match status" value="2"/>
</dbReference>
<name>A0ABV6LF43_9SPHI</name>
<keyword evidence="3 6" id="KW-0812">Transmembrane</keyword>
<dbReference type="InterPro" id="IPR003838">
    <property type="entry name" value="ABC3_permease_C"/>
</dbReference>
<gene>
    <name evidence="9" type="ORF">ACFFGT_27600</name>
</gene>
<evidence type="ECO:0000313" key="10">
    <source>
        <dbReference type="Proteomes" id="UP001589828"/>
    </source>
</evidence>
<organism evidence="9 10">
    <name type="scientific">Mucilaginibacter angelicae</name>
    <dbReference type="NCBI Taxonomy" id="869718"/>
    <lineage>
        <taxon>Bacteria</taxon>
        <taxon>Pseudomonadati</taxon>
        <taxon>Bacteroidota</taxon>
        <taxon>Sphingobacteriia</taxon>
        <taxon>Sphingobacteriales</taxon>
        <taxon>Sphingobacteriaceae</taxon>
        <taxon>Mucilaginibacter</taxon>
    </lineage>
</organism>
<comment type="caution">
    <text evidence="9">The sequence shown here is derived from an EMBL/GenBank/DDBJ whole genome shotgun (WGS) entry which is preliminary data.</text>
</comment>
<keyword evidence="5 6" id="KW-0472">Membrane</keyword>
<dbReference type="PANTHER" id="PTHR30572">
    <property type="entry name" value="MEMBRANE COMPONENT OF TRANSPORTER-RELATED"/>
    <property type="match status" value="1"/>
</dbReference>
<proteinExistence type="predicted"/>
<feature type="domain" description="ABC3 transporter permease C-terminal" evidence="7">
    <location>
        <begin position="288"/>
        <end position="400"/>
    </location>
</feature>
<feature type="transmembrane region" description="Helical" evidence="6">
    <location>
        <begin position="681"/>
        <end position="705"/>
    </location>
</feature>
<feature type="transmembrane region" description="Helical" evidence="6">
    <location>
        <begin position="375"/>
        <end position="400"/>
    </location>
</feature>
<evidence type="ECO:0000256" key="3">
    <source>
        <dbReference type="ARBA" id="ARBA00022692"/>
    </source>
</evidence>
<feature type="transmembrane region" description="Helical" evidence="6">
    <location>
        <begin position="21"/>
        <end position="42"/>
    </location>
</feature>
<feature type="transmembrane region" description="Helical" evidence="6">
    <location>
        <begin position="282"/>
        <end position="306"/>
    </location>
</feature>
<evidence type="ECO:0000256" key="5">
    <source>
        <dbReference type="ARBA" id="ARBA00023136"/>
    </source>
</evidence>
<reference evidence="9 10" key="1">
    <citation type="submission" date="2024-09" db="EMBL/GenBank/DDBJ databases">
        <authorList>
            <person name="Sun Q."/>
            <person name="Mori K."/>
        </authorList>
    </citation>
    <scope>NUCLEOTIDE SEQUENCE [LARGE SCALE GENOMIC DNA]</scope>
    <source>
        <strain evidence="9 10">NCAIM B.02415</strain>
    </source>
</reference>
<feature type="transmembrane region" description="Helical" evidence="6">
    <location>
        <begin position="717"/>
        <end position="750"/>
    </location>
</feature>
<keyword evidence="10" id="KW-1185">Reference proteome</keyword>
<evidence type="ECO:0000256" key="2">
    <source>
        <dbReference type="ARBA" id="ARBA00022475"/>
    </source>
</evidence>
<feature type="domain" description="ABC3 transporter permease C-terminal" evidence="7">
    <location>
        <begin position="684"/>
        <end position="796"/>
    </location>
</feature>
<comment type="subcellular location">
    <subcellularLocation>
        <location evidence="1">Cell membrane</location>
        <topology evidence="1">Multi-pass membrane protein</topology>
    </subcellularLocation>
</comment>
<dbReference type="Pfam" id="PF12704">
    <property type="entry name" value="MacB_PCD"/>
    <property type="match status" value="2"/>
</dbReference>
<dbReference type="RefSeq" id="WP_377025737.1">
    <property type="nucleotide sequence ID" value="NZ_JBHLTS010000077.1"/>
</dbReference>